<sequence length="157" mass="18061">MVNNTNNITLAKINNTFANELVKILNTDNKLQDSLGAKKSNISHNEFIIYNNHWSKVNNAEIFAILYKEIAIGTISLSHQNIKLKKAEIGYWISSKYWKKGYTSEAFSQILNYAKSKGIKHLSSKIKKDNIPSRKIWINKGSKIELIDDYFFVSMML</sequence>
<dbReference type="InterPro" id="IPR051531">
    <property type="entry name" value="N-acetyltransferase"/>
</dbReference>
<accession>A0A6M0H3A0</accession>
<dbReference type="CDD" id="cd04301">
    <property type="entry name" value="NAT_SF"/>
    <property type="match status" value="1"/>
</dbReference>
<keyword evidence="2" id="KW-0808">Transferase</keyword>
<protein>
    <submittedName>
        <fullName evidence="2">GNAT family N-acetyltransferase</fullName>
    </submittedName>
</protein>
<dbReference type="RefSeq" id="WP_061995696.1">
    <property type="nucleotide sequence ID" value="NZ_JAAGPU010000017.1"/>
</dbReference>
<dbReference type="Gene3D" id="3.40.630.30">
    <property type="match status" value="1"/>
</dbReference>
<proteinExistence type="predicted"/>
<dbReference type="GO" id="GO:0016747">
    <property type="term" value="F:acyltransferase activity, transferring groups other than amino-acyl groups"/>
    <property type="evidence" value="ECO:0007669"/>
    <property type="project" value="InterPro"/>
</dbReference>
<dbReference type="PANTHER" id="PTHR43792">
    <property type="entry name" value="GNAT FAMILY, PUTATIVE (AFU_ORTHOLOGUE AFUA_3G00765)-RELATED-RELATED"/>
    <property type="match status" value="1"/>
</dbReference>
<evidence type="ECO:0000313" key="2">
    <source>
        <dbReference type="EMBL" id="NEU05240.1"/>
    </source>
</evidence>
<feature type="domain" description="N-acetyltransferase" evidence="1">
    <location>
        <begin position="11"/>
        <end position="157"/>
    </location>
</feature>
<dbReference type="AlphaFoldDB" id="A0A6M0H3A0"/>
<dbReference type="PROSITE" id="PS51186">
    <property type="entry name" value="GNAT"/>
    <property type="match status" value="1"/>
</dbReference>
<comment type="caution">
    <text evidence="2">The sequence shown here is derived from an EMBL/GenBank/DDBJ whole genome shotgun (WGS) entry which is preliminary data.</text>
</comment>
<evidence type="ECO:0000259" key="1">
    <source>
        <dbReference type="PROSITE" id="PS51186"/>
    </source>
</evidence>
<dbReference type="SUPFAM" id="SSF55729">
    <property type="entry name" value="Acyl-CoA N-acyltransferases (Nat)"/>
    <property type="match status" value="1"/>
</dbReference>
<reference evidence="2 3" key="1">
    <citation type="submission" date="2020-02" db="EMBL/GenBank/DDBJ databases">
        <title>Genome assembly of a novel Clostridium senegalense strain.</title>
        <authorList>
            <person name="Gupta T.B."/>
            <person name="Jauregui R."/>
            <person name="Maclean P."/>
            <person name="Nawarathana A."/>
            <person name="Brightwell G."/>
        </authorList>
    </citation>
    <scope>NUCLEOTIDE SEQUENCE [LARGE SCALE GENOMIC DNA]</scope>
    <source>
        <strain evidence="2 3">AGRFS4</strain>
    </source>
</reference>
<organism evidence="2 3">
    <name type="scientific">Clostridium senegalense</name>
    <dbReference type="NCBI Taxonomy" id="1465809"/>
    <lineage>
        <taxon>Bacteria</taxon>
        <taxon>Bacillati</taxon>
        <taxon>Bacillota</taxon>
        <taxon>Clostridia</taxon>
        <taxon>Eubacteriales</taxon>
        <taxon>Clostridiaceae</taxon>
        <taxon>Clostridium</taxon>
    </lineage>
</organism>
<dbReference type="InterPro" id="IPR000182">
    <property type="entry name" value="GNAT_dom"/>
</dbReference>
<gene>
    <name evidence="2" type="ORF">G3M99_10325</name>
</gene>
<evidence type="ECO:0000313" key="3">
    <source>
        <dbReference type="Proteomes" id="UP000481872"/>
    </source>
</evidence>
<dbReference type="InterPro" id="IPR016181">
    <property type="entry name" value="Acyl_CoA_acyltransferase"/>
</dbReference>
<dbReference type="Proteomes" id="UP000481872">
    <property type="component" value="Unassembled WGS sequence"/>
</dbReference>
<dbReference type="EMBL" id="JAAGPU010000017">
    <property type="protein sequence ID" value="NEU05240.1"/>
    <property type="molecule type" value="Genomic_DNA"/>
</dbReference>
<keyword evidence="3" id="KW-1185">Reference proteome</keyword>
<dbReference type="Pfam" id="PF13302">
    <property type="entry name" value="Acetyltransf_3"/>
    <property type="match status" value="1"/>
</dbReference>
<dbReference type="PANTHER" id="PTHR43792:SF1">
    <property type="entry name" value="N-ACETYLTRANSFERASE DOMAIN-CONTAINING PROTEIN"/>
    <property type="match status" value="1"/>
</dbReference>
<name>A0A6M0H3A0_9CLOT</name>